<dbReference type="GO" id="GO:0051539">
    <property type="term" value="F:4 iron, 4 sulfur cluster binding"/>
    <property type="evidence" value="ECO:0007669"/>
    <property type="project" value="UniProtKB-UniRule"/>
</dbReference>
<dbReference type="Proteomes" id="UP000198635">
    <property type="component" value="Unassembled WGS sequence"/>
</dbReference>
<comment type="catalytic activity">
    <reaction evidence="8">
        <text>6-carboxy-5,6,7,8-tetrahydropterin + H(+) = 7-carboxy-7-carbaguanine + NH4(+)</text>
        <dbReference type="Rhea" id="RHEA:27974"/>
        <dbReference type="ChEBI" id="CHEBI:15378"/>
        <dbReference type="ChEBI" id="CHEBI:28938"/>
        <dbReference type="ChEBI" id="CHEBI:61032"/>
        <dbReference type="ChEBI" id="CHEBI:61036"/>
        <dbReference type="EC" id="4.3.99.3"/>
    </reaction>
</comment>
<dbReference type="EC" id="4.3.99.3" evidence="8"/>
<dbReference type="GO" id="GO:0008616">
    <property type="term" value="P:tRNA queuosine(34) biosynthetic process"/>
    <property type="evidence" value="ECO:0007669"/>
    <property type="project" value="UniProtKB-UniRule"/>
</dbReference>
<dbReference type="HAMAP" id="MF_00917">
    <property type="entry name" value="QueE"/>
    <property type="match status" value="1"/>
</dbReference>
<feature type="binding site" evidence="8">
    <location>
        <begin position="37"/>
        <end position="39"/>
    </location>
    <ligand>
        <name>S-adenosyl-L-methionine</name>
        <dbReference type="ChEBI" id="CHEBI:59789"/>
    </ligand>
</feature>
<comment type="function">
    <text evidence="8">Catalyzes the complex heterocyclic radical-mediated conversion of 6-carboxy-5,6,7,8-tetrahydropterin (CPH4) to 7-carboxy-7-deazaguanine (CDG), a step common to the biosynthetic pathways of all 7-deazapurine-containing compounds.</text>
</comment>
<dbReference type="InterPro" id="IPR013785">
    <property type="entry name" value="Aldolase_TIM"/>
</dbReference>
<dbReference type="PANTHER" id="PTHR42836">
    <property type="entry name" value="7-CARBOXY-7-DEAZAGUANINE SYNTHASE"/>
    <property type="match status" value="1"/>
</dbReference>
<dbReference type="PANTHER" id="PTHR42836:SF1">
    <property type="entry name" value="7-CARBOXY-7-DEAZAGUANINE SYNTHASE"/>
    <property type="match status" value="1"/>
</dbReference>
<dbReference type="GO" id="GO:1904047">
    <property type="term" value="F:S-adenosyl-L-methionine binding"/>
    <property type="evidence" value="ECO:0007669"/>
    <property type="project" value="UniProtKB-UniRule"/>
</dbReference>
<dbReference type="RefSeq" id="WP_218143756.1">
    <property type="nucleotide sequence ID" value="NZ_FORX01000008.1"/>
</dbReference>
<keyword evidence="6 8" id="KW-0411">Iron-sulfur</keyword>
<evidence type="ECO:0000256" key="2">
    <source>
        <dbReference type="ARBA" id="ARBA00022691"/>
    </source>
</evidence>
<protein>
    <recommendedName>
        <fullName evidence="8">7-carboxy-7-deazaguanine synthase</fullName>
        <shortName evidence="8">CDG synthase</shortName>
        <ecNumber evidence="8">4.3.99.3</ecNumber>
    </recommendedName>
    <alternativeName>
        <fullName evidence="8">Queuosine biosynthesis protein QueE</fullName>
    </alternativeName>
</protein>
<comment type="cofactor">
    <cofactor evidence="8">
        <name>[4Fe-4S] cluster</name>
        <dbReference type="ChEBI" id="CHEBI:49883"/>
    </cofactor>
    <text evidence="8">Binds 1 [4Fe-4S] cluster. The cluster is coordinated with 3 cysteines and an exchangeable S-adenosyl-L-methionine.</text>
</comment>
<dbReference type="GO" id="GO:0016840">
    <property type="term" value="F:carbon-nitrogen lyase activity"/>
    <property type="evidence" value="ECO:0007669"/>
    <property type="project" value="UniProtKB-UniRule"/>
</dbReference>
<dbReference type="STRING" id="52560.SAMN04488082_10848"/>
<evidence type="ECO:0000256" key="6">
    <source>
        <dbReference type="ARBA" id="ARBA00023014"/>
    </source>
</evidence>
<organism evidence="9 10">
    <name type="scientific">Desulfomicrobium apsheronum</name>
    <dbReference type="NCBI Taxonomy" id="52560"/>
    <lineage>
        <taxon>Bacteria</taxon>
        <taxon>Pseudomonadati</taxon>
        <taxon>Thermodesulfobacteriota</taxon>
        <taxon>Desulfovibrionia</taxon>
        <taxon>Desulfovibrionales</taxon>
        <taxon>Desulfomicrobiaceae</taxon>
        <taxon>Desulfomicrobium</taxon>
    </lineage>
</organism>
<keyword evidence="5 8" id="KW-0408">Iron</keyword>
<keyword evidence="1 8" id="KW-0004">4Fe-4S</keyword>
<feature type="binding site" evidence="8">
    <location>
        <begin position="117"/>
        <end position="119"/>
    </location>
    <ligand>
        <name>S-adenosyl-L-methionine</name>
        <dbReference type="ChEBI" id="CHEBI:59789"/>
    </ligand>
</feature>
<gene>
    <name evidence="8" type="primary">queE</name>
    <name evidence="9" type="ORF">SAMN04488082_10848</name>
</gene>
<sequence>MLEVSEIFVSLQGEGPLAGRPAVFVRLAGCVPPFCEWCDTPQALGGGRRMSVEAIEDEIARHPRALVVITGGEPFLQWDTGLERLARALGASSRQVQYETSGKAGIPANSGGFVVCSPKPLHAPVLDPDSLSRADAFKFVVEEDISPVLDFVAAHGIDARKVWLMPLGATRQDQMRRMAPVWELCVRHGFNFSARLHVLTFNDKRGV</sequence>
<dbReference type="InterPro" id="IPR058240">
    <property type="entry name" value="rSAM_sf"/>
</dbReference>
<keyword evidence="4 8" id="KW-0460">Magnesium</keyword>
<dbReference type="SFLD" id="SFLDS00029">
    <property type="entry name" value="Radical_SAM"/>
    <property type="match status" value="1"/>
</dbReference>
<feature type="binding site" evidence="8">
    <location>
        <position position="70"/>
    </location>
    <ligand>
        <name>substrate</name>
    </ligand>
</feature>
<feature type="binding site" evidence="8">
    <location>
        <position position="30"/>
    </location>
    <ligand>
        <name>[4Fe-4S] cluster</name>
        <dbReference type="ChEBI" id="CHEBI:49883"/>
        <note>4Fe-4S-S-AdoMet</note>
    </ligand>
</feature>
<dbReference type="GO" id="GO:0000287">
    <property type="term" value="F:magnesium ion binding"/>
    <property type="evidence" value="ECO:0007669"/>
    <property type="project" value="UniProtKB-UniRule"/>
</dbReference>
<keyword evidence="3 8" id="KW-0479">Metal-binding</keyword>
<evidence type="ECO:0000256" key="3">
    <source>
        <dbReference type="ARBA" id="ARBA00022723"/>
    </source>
</evidence>
<evidence type="ECO:0000256" key="5">
    <source>
        <dbReference type="ARBA" id="ARBA00023004"/>
    </source>
</evidence>
<comment type="pathway">
    <text evidence="8">Purine metabolism; 7-cyano-7-deazaguanine biosynthesis.</text>
</comment>
<comment type="cofactor">
    <cofactor evidence="8">
        <name>S-adenosyl-L-methionine</name>
        <dbReference type="ChEBI" id="CHEBI:59789"/>
    </cofactor>
    <text evidence="8">Binds 1 S-adenosyl-L-methionine per subunit.</text>
</comment>
<accession>A0A1I3UN35</accession>
<comment type="cofactor">
    <cofactor evidence="8">
        <name>Mg(2+)</name>
        <dbReference type="ChEBI" id="CHEBI:18420"/>
    </cofactor>
</comment>
<feature type="binding site" evidence="8">
    <location>
        <position position="26"/>
    </location>
    <ligand>
        <name>substrate</name>
    </ligand>
</feature>
<dbReference type="SUPFAM" id="SSF102114">
    <property type="entry name" value="Radical SAM enzymes"/>
    <property type="match status" value="1"/>
</dbReference>
<dbReference type="EMBL" id="FORX01000008">
    <property type="protein sequence ID" value="SFJ84322.1"/>
    <property type="molecule type" value="Genomic_DNA"/>
</dbReference>
<dbReference type="UniPathway" id="UPA00391"/>
<feature type="binding site" evidence="8">
    <location>
        <position position="72"/>
    </location>
    <ligand>
        <name>S-adenosyl-L-methionine</name>
        <dbReference type="ChEBI" id="CHEBI:59789"/>
    </ligand>
</feature>
<keyword evidence="8" id="KW-0671">Queuosine biosynthesis</keyword>
<keyword evidence="10" id="KW-1185">Reference proteome</keyword>
<comment type="caution">
    <text evidence="8">Lacks conserved residue(s) required for the propagation of feature annotation.</text>
</comment>
<dbReference type="InterPro" id="IPR007197">
    <property type="entry name" value="rSAM"/>
</dbReference>
<keyword evidence="7 8" id="KW-0456">Lyase</keyword>
<feature type="binding site" evidence="8">
    <location>
        <position position="40"/>
    </location>
    <ligand>
        <name>Mg(2+)</name>
        <dbReference type="ChEBI" id="CHEBI:18420"/>
    </ligand>
</feature>
<proteinExistence type="inferred from homology"/>
<comment type="similarity">
    <text evidence="8">Belongs to the radical SAM superfamily. 7-carboxy-7-deazaguanine synthase family.</text>
</comment>
<feature type="binding site" evidence="8">
    <location>
        <position position="35"/>
    </location>
    <ligand>
        <name>[4Fe-4S] cluster</name>
        <dbReference type="ChEBI" id="CHEBI:49883"/>
        <note>4Fe-4S-S-AdoMet</note>
    </ligand>
</feature>
<dbReference type="AlphaFoldDB" id="A0A1I3UN35"/>
<evidence type="ECO:0000256" key="8">
    <source>
        <dbReference type="HAMAP-Rule" id="MF_00917"/>
    </source>
</evidence>
<dbReference type="InterPro" id="IPR024924">
    <property type="entry name" value="7-CO-7-deazaguanine_synth-like"/>
</dbReference>
<comment type="subunit">
    <text evidence="8">Homodimer.</text>
</comment>
<evidence type="ECO:0000313" key="10">
    <source>
        <dbReference type="Proteomes" id="UP000198635"/>
    </source>
</evidence>
<dbReference type="PIRSF" id="PIRSF000370">
    <property type="entry name" value="QueE"/>
    <property type="match status" value="1"/>
</dbReference>
<name>A0A1I3UN35_9BACT</name>
<evidence type="ECO:0000256" key="1">
    <source>
        <dbReference type="ARBA" id="ARBA00022485"/>
    </source>
</evidence>
<feature type="binding site" evidence="8">
    <location>
        <position position="38"/>
    </location>
    <ligand>
        <name>[4Fe-4S] cluster</name>
        <dbReference type="ChEBI" id="CHEBI:49883"/>
        <note>4Fe-4S-S-AdoMet</note>
    </ligand>
</feature>
<evidence type="ECO:0000256" key="7">
    <source>
        <dbReference type="ARBA" id="ARBA00023239"/>
    </source>
</evidence>
<reference evidence="10" key="1">
    <citation type="submission" date="2016-10" db="EMBL/GenBank/DDBJ databases">
        <authorList>
            <person name="Varghese N."/>
            <person name="Submissions S."/>
        </authorList>
    </citation>
    <scope>NUCLEOTIDE SEQUENCE [LARGE SCALE GENOMIC DNA]</scope>
    <source>
        <strain evidence="10">DSM 5918</strain>
    </source>
</reference>
<evidence type="ECO:0000256" key="4">
    <source>
        <dbReference type="ARBA" id="ARBA00022842"/>
    </source>
</evidence>
<evidence type="ECO:0000313" key="9">
    <source>
        <dbReference type="EMBL" id="SFJ84322.1"/>
    </source>
</evidence>
<feature type="binding site" evidence="8">
    <location>
        <begin position="11"/>
        <end position="13"/>
    </location>
    <ligand>
        <name>substrate</name>
    </ligand>
</feature>
<keyword evidence="2 8" id="KW-0949">S-adenosyl-L-methionine</keyword>
<dbReference type="Gene3D" id="3.20.20.70">
    <property type="entry name" value="Aldolase class I"/>
    <property type="match status" value="1"/>
</dbReference>